<organism evidence="2 3">
    <name type="scientific">Stephania japonica</name>
    <dbReference type="NCBI Taxonomy" id="461633"/>
    <lineage>
        <taxon>Eukaryota</taxon>
        <taxon>Viridiplantae</taxon>
        <taxon>Streptophyta</taxon>
        <taxon>Embryophyta</taxon>
        <taxon>Tracheophyta</taxon>
        <taxon>Spermatophyta</taxon>
        <taxon>Magnoliopsida</taxon>
        <taxon>Ranunculales</taxon>
        <taxon>Menispermaceae</taxon>
        <taxon>Menispermoideae</taxon>
        <taxon>Cissampelideae</taxon>
        <taxon>Stephania</taxon>
    </lineage>
</organism>
<keyword evidence="1" id="KW-0812">Transmembrane</keyword>
<sequence>MMDQKEPNDDSGVVGPRVITFLILVHACSLGHGRKFHVMDHIGIQGDFAPALSYLLPVNLSIISACGFKMPKPPSHHSICLQFPMILHNIHVFIGLMACLNRFKDSIHRRLRIKCAAWVQSLTKSV</sequence>
<dbReference type="AlphaFoldDB" id="A0AAP0JRD8"/>
<keyword evidence="1" id="KW-1133">Transmembrane helix</keyword>
<keyword evidence="1" id="KW-0472">Membrane</keyword>
<evidence type="ECO:0000313" key="3">
    <source>
        <dbReference type="Proteomes" id="UP001417504"/>
    </source>
</evidence>
<evidence type="ECO:0000256" key="1">
    <source>
        <dbReference type="SAM" id="Phobius"/>
    </source>
</evidence>
<gene>
    <name evidence="2" type="ORF">Sjap_009401</name>
</gene>
<proteinExistence type="predicted"/>
<comment type="caution">
    <text evidence="2">The sequence shown here is derived from an EMBL/GenBank/DDBJ whole genome shotgun (WGS) entry which is preliminary data.</text>
</comment>
<evidence type="ECO:0000313" key="2">
    <source>
        <dbReference type="EMBL" id="KAK9138807.1"/>
    </source>
</evidence>
<reference evidence="2 3" key="1">
    <citation type="submission" date="2024-01" db="EMBL/GenBank/DDBJ databases">
        <title>Genome assemblies of Stephania.</title>
        <authorList>
            <person name="Yang L."/>
        </authorList>
    </citation>
    <scope>NUCLEOTIDE SEQUENCE [LARGE SCALE GENOMIC DNA]</scope>
    <source>
        <strain evidence="2">QJT</strain>
        <tissue evidence="2">Leaf</tissue>
    </source>
</reference>
<feature type="transmembrane region" description="Helical" evidence="1">
    <location>
        <begin position="12"/>
        <end position="30"/>
    </location>
</feature>
<dbReference type="Proteomes" id="UP001417504">
    <property type="component" value="Unassembled WGS sequence"/>
</dbReference>
<feature type="transmembrane region" description="Helical" evidence="1">
    <location>
        <begin position="82"/>
        <end position="103"/>
    </location>
</feature>
<accession>A0AAP0JRD8</accession>
<name>A0AAP0JRD8_9MAGN</name>
<dbReference type="EMBL" id="JBBNAE010000003">
    <property type="protein sequence ID" value="KAK9138807.1"/>
    <property type="molecule type" value="Genomic_DNA"/>
</dbReference>
<protein>
    <submittedName>
        <fullName evidence="2">Uncharacterized protein</fullName>
    </submittedName>
</protein>
<keyword evidence="3" id="KW-1185">Reference proteome</keyword>